<organism evidence="6 7">
    <name type="scientific">Granulicella aggregans</name>
    <dbReference type="NCBI Taxonomy" id="474949"/>
    <lineage>
        <taxon>Bacteria</taxon>
        <taxon>Pseudomonadati</taxon>
        <taxon>Acidobacteriota</taxon>
        <taxon>Terriglobia</taxon>
        <taxon>Terriglobales</taxon>
        <taxon>Acidobacteriaceae</taxon>
        <taxon>Granulicella</taxon>
    </lineage>
</organism>
<accession>A0A7W7ZC48</accession>
<evidence type="ECO:0000256" key="2">
    <source>
        <dbReference type="ARBA" id="ARBA00023125"/>
    </source>
</evidence>
<dbReference type="PANTHER" id="PTHR47506">
    <property type="entry name" value="TRANSCRIPTIONAL REGULATORY PROTEIN"/>
    <property type="match status" value="1"/>
</dbReference>
<evidence type="ECO:0000256" key="4">
    <source>
        <dbReference type="PROSITE-ProRule" id="PRU00335"/>
    </source>
</evidence>
<dbReference type="InterPro" id="IPR023772">
    <property type="entry name" value="DNA-bd_HTH_TetR-type_CS"/>
</dbReference>
<dbReference type="SUPFAM" id="SSF48498">
    <property type="entry name" value="Tetracyclin repressor-like, C-terminal domain"/>
    <property type="match status" value="1"/>
</dbReference>
<dbReference type="PROSITE" id="PS01081">
    <property type="entry name" value="HTH_TETR_1"/>
    <property type="match status" value="1"/>
</dbReference>
<dbReference type="Proteomes" id="UP000540989">
    <property type="component" value="Unassembled WGS sequence"/>
</dbReference>
<keyword evidence="1" id="KW-0805">Transcription regulation</keyword>
<evidence type="ECO:0000256" key="3">
    <source>
        <dbReference type="ARBA" id="ARBA00023163"/>
    </source>
</evidence>
<dbReference type="SUPFAM" id="SSF46689">
    <property type="entry name" value="Homeodomain-like"/>
    <property type="match status" value="1"/>
</dbReference>
<gene>
    <name evidence="6" type="ORF">HDF16_001727</name>
</gene>
<reference evidence="6 7" key="1">
    <citation type="submission" date="2020-08" db="EMBL/GenBank/DDBJ databases">
        <title>Genomic Encyclopedia of Type Strains, Phase IV (KMG-V): Genome sequencing to study the core and pangenomes of soil and plant-associated prokaryotes.</title>
        <authorList>
            <person name="Whitman W."/>
        </authorList>
    </citation>
    <scope>NUCLEOTIDE SEQUENCE [LARGE SCALE GENOMIC DNA]</scope>
    <source>
        <strain evidence="6 7">M8UP14</strain>
    </source>
</reference>
<dbReference type="InterPro" id="IPR009057">
    <property type="entry name" value="Homeodomain-like_sf"/>
</dbReference>
<evidence type="ECO:0000313" key="6">
    <source>
        <dbReference type="EMBL" id="MBB5057042.1"/>
    </source>
</evidence>
<dbReference type="InterPro" id="IPR001647">
    <property type="entry name" value="HTH_TetR"/>
</dbReference>
<keyword evidence="7" id="KW-1185">Reference proteome</keyword>
<dbReference type="InterPro" id="IPR036271">
    <property type="entry name" value="Tet_transcr_reg_TetR-rel_C_sf"/>
</dbReference>
<dbReference type="Pfam" id="PF16925">
    <property type="entry name" value="TetR_C_13"/>
    <property type="match status" value="1"/>
</dbReference>
<name>A0A7W7ZC48_9BACT</name>
<keyword evidence="3" id="KW-0804">Transcription</keyword>
<proteinExistence type="predicted"/>
<protein>
    <submittedName>
        <fullName evidence="6">AcrR family transcriptional regulator</fullName>
    </submittedName>
</protein>
<keyword evidence="2 4" id="KW-0238">DNA-binding</keyword>
<sequence length="191" mass="20125">MIIAKAAPVFNQRGFAGCSMQDLMQATGLEKGGIYRHFASKEELAVAAFRYAMQEAVAARIVDLDKVSGAIPRLMHVVKAFVEIPSPVPGGCPLLNVAAYSESGCEGVQAQAKDFMGAWKARLLGILEDGVASGELRGDVDAKRTANAVISMLEGSLVISRIEGTKQARRDAQETLEVMLSGLASASAAQA</sequence>
<dbReference type="PRINTS" id="PR00455">
    <property type="entry name" value="HTHTETR"/>
</dbReference>
<dbReference type="Pfam" id="PF00440">
    <property type="entry name" value="TetR_N"/>
    <property type="match status" value="1"/>
</dbReference>
<dbReference type="PROSITE" id="PS50977">
    <property type="entry name" value="HTH_TETR_2"/>
    <property type="match status" value="1"/>
</dbReference>
<dbReference type="PANTHER" id="PTHR47506:SF3">
    <property type="entry name" value="HTH-TYPE TRANSCRIPTIONAL REGULATOR LMRA"/>
    <property type="match status" value="1"/>
</dbReference>
<dbReference type="RefSeq" id="WP_246408897.1">
    <property type="nucleotide sequence ID" value="NZ_JACHIP010000002.1"/>
</dbReference>
<dbReference type="GO" id="GO:0003677">
    <property type="term" value="F:DNA binding"/>
    <property type="evidence" value="ECO:0007669"/>
    <property type="project" value="UniProtKB-UniRule"/>
</dbReference>
<evidence type="ECO:0000313" key="7">
    <source>
        <dbReference type="Proteomes" id="UP000540989"/>
    </source>
</evidence>
<dbReference type="EMBL" id="JACHIP010000002">
    <property type="protein sequence ID" value="MBB5057042.1"/>
    <property type="molecule type" value="Genomic_DNA"/>
</dbReference>
<dbReference type="AlphaFoldDB" id="A0A7W7ZC48"/>
<comment type="caution">
    <text evidence="6">The sequence shown here is derived from an EMBL/GenBank/DDBJ whole genome shotgun (WGS) entry which is preliminary data.</text>
</comment>
<dbReference type="InterPro" id="IPR011075">
    <property type="entry name" value="TetR_C"/>
</dbReference>
<feature type="domain" description="HTH tetR-type" evidence="5">
    <location>
        <begin position="1"/>
        <end position="56"/>
    </location>
</feature>
<dbReference type="Gene3D" id="1.10.357.10">
    <property type="entry name" value="Tetracycline Repressor, domain 2"/>
    <property type="match status" value="1"/>
</dbReference>
<feature type="DNA-binding region" description="H-T-H motif" evidence="4">
    <location>
        <begin position="19"/>
        <end position="38"/>
    </location>
</feature>
<evidence type="ECO:0000256" key="1">
    <source>
        <dbReference type="ARBA" id="ARBA00023015"/>
    </source>
</evidence>
<evidence type="ECO:0000259" key="5">
    <source>
        <dbReference type="PROSITE" id="PS50977"/>
    </source>
</evidence>